<name>A0A1G7DGQ3_9BURK</name>
<evidence type="ECO:0000313" key="3">
    <source>
        <dbReference type="Proteomes" id="UP000198781"/>
    </source>
</evidence>
<keyword evidence="1" id="KW-0472">Membrane</keyword>
<evidence type="ECO:0000256" key="1">
    <source>
        <dbReference type="SAM" id="Phobius"/>
    </source>
</evidence>
<evidence type="ECO:0000313" key="2">
    <source>
        <dbReference type="EMBL" id="SDE50764.1"/>
    </source>
</evidence>
<dbReference type="AlphaFoldDB" id="A0A1G7DGQ3"/>
<accession>A0A1G7DGQ3</accession>
<evidence type="ECO:0008006" key="4">
    <source>
        <dbReference type="Google" id="ProtNLM"/>
    </source>
</evidence>
<protein>
    <recommendedName>
        <fullName evidence="4">Transmembrane protein</fullName>
    </recommendedName>
</protein>
<gene>
    <name evidence="2" type="ORF">SAMN05192589_11931</name>
</gene>
<keyword evidence="1" id="KW-1133">Transmembrane helix</keyword>
<proteinExistence type="predicted"/>
<feature type="transmembrane region" description="Helical" evidence="1">
    <location>
        <begin position="95"/>
        <end position="113"/>
    </location>
</feature>
<dbReference type="EMBL" id="FMZC01000019">
    <property type="protein sequence ID" value="SDE50764.1"/>
    <property type="molecule type" value="Genomic_DNA"/>
</dbReference>
<reference evidence="2 3" key="1">
    <citation type="submission" date="2016-10" db="EMBL/GenBank/DDBJ databases">
        <authorList>
            <person name="de Groot N.N."/>
        </authorList>
    </citation>
    <scope>NUCLEOTIDE SEQUENCE [LARGE SCALE GENOMIC DNA]</scope>
    <source>
        <strain evidence="2 3">DSM 16619</strain>
    </source>
</reference>
<dbReference type="Proteomes" id="UP000198781">
    <property type="component" value="Unassembled WGS sequence"/>
</dbReference>
<feature type="transmembrane region" description="Helical" evidence="1">
    <location>
        <begin position="52"/>
        <end position="75"/>
    </location>
</feature>
<sequence length="122" mass="13061">MLLLAAALALLMTFYPEKLRAPLWVGFWAAGLLGLGGVCVILLALRKNAAVRWLVCCLLAAMVVLPAWIATSGAATQCTSGSQSMRVAVSEATCRGAFGFGSVLVFVMFVFAVRDTIQKHRR</sequence>
<organism evidence="2 3">
    <name type="scientific">Paracidovorax valerianellae</name>
    <dbReference type="NCBI Taxonomy" id="187868"/>
    <lineage>
        <taxon>Bacteria</taxon>
        <taxon>Pseudomonadati</taxon>
        <taxon>Pseudomonadota</taxon>
        <taxon>Betaproteobacteria</taxon>
        <taxon>Burkholderiales</taxon>
        <taxon>Comamonadaceae</taxon>
        <taxon>Paracidovorax</taxon>
    </lineage>
</organism>
<feature type="transmembrane region" description="Helical" evidence="1">
    <location>
        <begin position="26"/>
        <end position="45"/>
    </location>
</feature>
<keyword evidence="3" id="KW-1185">Reference proteome</keyword>
<keyword evidence="1" id="KW-0812">Transmembrane</keyword>